<gene>
    <name evidence="3 5" type="ORF">P152DRAFT_464000</name>
</gene>
<dbReference type="Proteomes" id="UP000504638">
    <property type="component" value="Unplaced"/>
</dbReference>
<evidence type="ECO:0000259" key="1">
    <source>
        <dbReference type="Pfam" id="PF13391"/>
    </source>
</evidence>
<dbReference type="InterPro" id="IPR057203">
    <property type="entry name" value="DUF7881"/>
</dbReference>
<sequence length="271" mass="30587">MCYLNLDPCTEDRSRGRDIHIYDVNDRDTVLGGLILTNGITNANFFSMVEILVLFTSSFELRDEDDTKIERNDSQLQPGKYYITAADPFSVNNEPWLLRTISHTTGTRVKPFCAATRARDRRCVISGNGYDRGITIPPEKGEAINSVQNGLLLRTDIHELFDMFNISINPDDNYNIVFFTRDANGLAGKCLDKNFRGNLQRPVDQVLRWHFRQAALANMRDAGEPRFEHDFPSGSDIVGDILHGPKAAGRMELELFNRLVAQVDVWGVSSS</sequence>
<feature type="domain" description="DUF7881" evidence="2">
    <location>
        <begin position="16"/>
        <end position="89"/>
    </location>
</feature>
<evidence type="ECO:0000313" key="3">
    <source>
        <dbReference type="EMBL" id="KAF1816448.1"/>
    </source>
</evidence>
<proteinExistence type="predicted"/>
<evidence type="ECO:0000259" key="2">
    <source>
        <dbReference type="Pfam" id="PF25324"/>
    </source>
</evidence>
<name>A0A6G1GEG4_9PEZI</name>
<dbReference type="OrthoDB" id="3847906at2759"/>
<accession>A0A6G1GEG4</accession>
<dbReference type="RefSeq" id="XP_033538079.1">
    <property type="nucleotide sequence ID" value="XM_033680535.1"/>
</dbReference>
<dbReference type="AlphaFoldDB" id="A0A6G1GEG4"/>
<evidence type="ECO:0000313" key="5">
    <source>
        <dbReference type="RefSeq" id="XP_033538079.1"/>
    </source>
</evidence>
<organism evidence="3">
    <name type="scientific">Eremomyces bilateralis CBS 781.70</name>
    <dbReference type="NCBI Taxonomy" id="1392243"/>
    <lineage>
        <taxon>Eukaryota</taxon>
        <taxon>Fungi</taxon>
        <taxon>Dikarya</taxon>
        <taxon>Ascomycota</taxon>
        <taxon>Pezizomycotina</taxon>
        <taxon>Dothideomycetes</taxon>
        <taxon>Dothideomycetes incertae sedis</taxon>
        <taxon>Eremomycetales</taxon>
        <taxon>Eremomycetaceae</taxon>
        <taxon>Eremomyces</taxon>
    </lineage>
</organism>
<reference evidence="3 5" key="1">
    <citation type="submission" date="2020-01" db="EMBL/GenBank/DDBJ databases">
        <authorList>
            <consortium name="DOE Joint Genome Institute"/>
            <person name="Haridas S."/>
            <person name="Albert R."/>
            <person name="Binder M."/>
            <person name="Bloem J."/>
            <person name="Labutti K."/>
            <person name="Salamov A."/>
            <person name="Andreopoulos B."/>
            <person name="Baker S.E."/>
            <person name="Barry K."/>
            <person name="Bills G."/>
            <person name="Bluhm B.H."/>
            <person name="Cannon C."/>
            <person name="Castanera R."/>
            <person name="Culley D.E."/>
            <person name="Daum C."/>
            <person name="Ezra D."/>
            <person name="Gonzalez J.B."/>
            <person name="Henrissat B."/>
            <person name="Kuo A."/>
            <person name="Liang C."/>
            <person name="Lipzen A."/>
            <person name="Lutzoni F."/>
            <person name="Magnuson J."/>
            <person name="Mondo S."/>
            <person name="Nolan M."/>
            <person name="Ohm R."/>
            <person name="Pangilinan J."/>
            <person name="Park H.-J."/>
            <person name="Ramirez L."/>
            <person name="Alfaro M."/>
            <person name="Sun H."/>
            <person name="Tritt A."/>
            <person name="Yoshinaga Y."/>
            <person name="Zwiers L.-H."/>
            <person name="Turgeon B.G."/>
            <person name="Goodwin S.B."/>
            <person name="Spatafora J.W."/>
            <person name="Crous P.W."/>
            <person name="Grigoriev I.V."/>
        </authorList>
    </citation>
    <scope>NUCLEOTIDE SEQUENCE</scope>
    <source>
        <strain evidence="3 5">CBS 781.70</strain>
    </source>
</reference>
<reference evidence="5" key="3">
    <citation type="submission" date="2025-04" db="UniProtKB">
        <authorList>
            <consortium name="RefSeq"/>
        </authorList>
    </citation>
    <scope>IDENTIFICATION</scope>
    <source>
        <strain evidence="5">CBS 781.70</strain>
    </source>
</reference>
<dbReference type="Pfam" id="PF25324">
    <property type="entry name" value="DUF7881"/>
    <property type="match status" value="1"/>
</dbReference>
<dbReference type="EMBL" id="ML975150">
    <property type="protein sequence ID" value="KAF1816448.1"/>
    <property type="molecule type" value="Genomic_DNA"/>
</dbReference>
<keyword evidence="4" id="KW-1185">Reference proteome</keyword>
<dbReference type="GeneID" id="54421105"/>
<evidence type="ECO:0008006" key="6">
    <source>
        <dbReference type="Google" id="ProtNLM"/>
    </source>
</evidence>
<reference evidence="5" key="2">
    <citation type="submission" date="2020-04" db="EMBL/GenBank/DDBJ databases">
        <authorList>
            <consortium name="NCBI Genome Project"/>
        </authorList>
    </citation>
    <scope>NUCLEOTIDE SEQUENCE</scope>
    <source>
        <strain evidence="5">CBS 781.70</strain>
    </source>
</reference>
<dbReference type="Pfam" id="PF13391">
    <property type="entry name" value="HNH_2"/>
    <property type="match status" value="1"/>
</dbReference>
<feature type="domain" description="HNH nuclease" evidence="1">
    <location>
        <begin position="134"/>
        <end position="169"/>
    </location>
</feature>
<protein>
    <recommendedName>
        <fullName evidence="6">HNH nuclease domain-containing protein</fullName>
    </recommendedName>
</protein>
<dbReference type="InterPro" id="IPR003615">
    <property type="entry name" value="HNH_nuc"/>
</dbReference>
<evidence type="ECO:0000313" key="4">
    <source>
        <dbReference type="Proteomes" id="UP000504638"/>
    </source>
</evidence>